<dbReference type="Proteomes" id="UP001519460">
    <property type="component" value="Unassembled WGS sequence"/>
</dbReference>
<reference evidence="1 2" key="1">
    <citation type="journal article" date="2023" name="Sci. Data">
        <title>Genome assembly of the Korean intertidal mud-creeper Batillaria attramentaria.</title>
        <authorList>
            <person name="Patra A.K."/>
            <person name="Ho P.T."/>
            <person name="Jun S."/>
            <person name="Lee S.J."/>
            <person name="Kim Y."/>
            <person name="Won Y.J."/>
        </authorList>
    </citation>
    <scope>NUCLEOTIDE SEQUENCE [LARGE SCALE GENOMIC DNA]</scope>
    <source>
        <strain evidence="1">Wonlab-2016</strain>
    </source>
</reference>
<protein>
    <submittedName>
        <fullName evidence="1">Uncharacterized protein</fullName>
    </submittedName>
</protein>
<dbReference type="AlphaFoldDB" id="A0ABD0JNX4"/>
<proteinExistence type="predicted"/>
<evidence type="ECO:0000313" key="2">
    <source>
        <dbReference type="Proteomes" id="UP001519460"/>
    </source>
</evidence>
<name>A0ABD0JNX4_9CAEN</name>
<evidence type="ECO:0000313" key="1">
    <source>
        <dbReference type="EMBL" id="KAK7476355.1"/>
    </source>
</evidence>
<comment type="caution">
    <text evidence="1">The sequence shown here is derived from an EMBL/GenBank/DDBJ whole genome shotgun (WGS) entry which is preliminary data.</text>
</comment>
<gene>
    <name evidence="1" type="ORF">BaRGS_00032414</name>
</gene>
<organism evidence="1 2">
    <name type="scientific">Batillaria attramentaria</name>
    <dbReference type="NCBI Taxonomy" id="370345"/>
    <lineage>
        <taxon>Eukaryota</taxon>
        <taxon>Metazoa</taxon>
        <taxon>Spiralia</taxon>
        <taxon>Lophotrochozoa</taxon>
        <taxon>Mollusca</taxon>
        <taxon>Gastropoda</taxon>
        <taxon>Caenogastropoda</taxon>
        <taxon>Sorbeoconcha</taxon>
        <taxon>Cerithioidea</taxon>
        <taxon>Batillariidae</taxon>
        <taxon>Batillaria</taxon>
    </lineage>
</organism>
<keyword evidence="2" id="KW-1185">Reference proteome</keyword>
<sequence>MHKDISSCRPSACPFSSASTIHSLLEFSQASLPVSSVIIARAIPLTASDLSPFALSLAAILSCLRRAFWERKVADAPPGGSKRVVSITKRAKSLSDLLKLTAQLAVARNVSPFFRYAREAGDLDLLLVFLY</sequence>
<dbReference type="EMBL" id="JACVVK020000378">
    <property type="protein sequence ID" value="KAK7476355.1"/>
    <property type="molecule type" value="Genomic_DNA"/>
</dbReference>
<accession>A0ABD0JNX4</accession>